<dbReference type="OrthoDB" id="9840186at2"/>
<keyword evidence="2" id="KW-1185">Reference proteome</keyword>
<organism evidence="1 2">
    <name type="scientific">Rubrobacter xylanophilus</name>
    <dbReference type="NCBI Taxonomy" id="49319"/>
    <lineage>
        <taxon>Bacteria</taxon>
        <taxon>Bacillati</taxon>
        <taxon>Actinomycetota</taxon>
        <taxon>Rubrobacteria</taxon>
        <taxon>Rubrobacterales</taxon>
        <taxon>Rubrobacteraceae</taxon>
        <taxon>Rubrobacter</taxon>
    </lineage>
</organism>
<gene>
    <name evidence="1" type="ORF">RxyAA322_02080</name>
</gene>
<dbReference type="EMBL" id="AP019791">
    <property type="protein sequence ID" value="BBL78354.1"/>
    <property type="molecule type" value="Genomic_DNA"/>
</dbReference>
<accession>A0A510HEK4</accession>
<evidence type="ECO:0000313" key="1">
    <source>
        <dbReference type="EMBL" id="BBL78354.1"/>
    </source>
</evidence>
<name>A0A510HEK4_9ACTN</name>
<evidence type="ECO:0000313" key="2">
    <source>
        <dbReference type="Proteomes" id="UP000318065"/>
    </source>
</evidence>
<dbReference type="Proteomes" id="UP000318065">
    <property type="component" value="Chromosome"/>
</dbReference>
<dbReference type="RefSeq" id="WP_143526507.1">
    <property type="nucleotide sequence ID" value="NZ_AP019791.1"/>
</dbReference>
<sequence>MNLREALEEVWEEYGGEAVVISARYERPLGEVLEEAGEDGREVWVEWGEVSSGGVSVPATHILFLDEDGYMRRDGSGLAVVSVEDYRRLRAPS</sequence>
<reference evidence="1" key="1">
    <citation type="journal article" date="2019" name="Microbiol. Resour. Announc.">
        <title>Complete Genome Sequence of Rubrobacter xylanophilus Strain AA3-22, Isolated from Arima Onsen in Japan.</title>
        <authorList>
            <person name="Tomariguchi N."/>
            <person name="Miyazaki K."/>
        </authorList>
    </citation>
    <scope>NUCLEOTIDE SEQUENCE [LARGE SCALE GENOMIC DNA]</scope>
    <source>
        <strain evidence="1">AA3-22</strain>
    </source>
</reference>
<proteinExistence type="predicted"/>
<dbReference type="AlphaFoldDB" id="A0A510HEK4"/>
<protein>
    <submittedName>
        <fullName evidence="1">Uncharacterized protein</fullName>
    </submittedName>
</protein>